<keyword evidence="2" id="KW-1185">Reference proteome</keyword>
<organism evidence="1 2">
    <name type="scientific">Eragrostis curvula</name>
    <name type="common">weeping love grass</name>
    <dbReference type="NCBI Taxonomy" id="38414"/>
    <lineage>
        <taxon>Eukaryota</taxon>
        <taxon>Viridiplantae</taxon>
        <taxon>Streptophyta</taxon>
        <taxon>Embryophyta</taxon>
        <taxon>Tracheophyta</taxon>
        <taxon>Spermatophyta</taxon>
        <taxon>Magnoliopsida</taxon>
        <taxon>Liliopsida</taxon>
        <taxon>Poales</taxon>
        <taxon>Poaceae</taxon>
        <taxon>PACMAD clade</taxon>
        <taxon>Chloridoideae</taxon>
        <taxon>Eragrostideae</taxon>
        <taxon>Eragrostidinae</taxon>
        <taxon>Eragrostis</taxon>
    </lineage>
</organism>
<protein>
    <recommendedName>
        <fullName evidence="3">F-box associated domain-containing protein</fullName>
    </recommendedName>
</protein>
<gene>
    <name evidence="1" type="ORF">EJB05_38299</name>
</gene>
<reference evidence="1 2" key="1">
    <citation type="journal article" date="2019" name="Sci. Rep.">
        <title>A high-quality genome of Eragrostis curvula grass provides insights into Poaceae evolution and supports new strategies to enhance forage quality.</title>
        <authorList>
            <person name="Carballo J."/>
            <person name="Santos B.A.C.M."/>
            <person name="Zappacosta D."/>
            <person name="Garbus I."/>
            <person name="Selva J.P."/>
            <person name="Gallo C.A."/>
            <person name="Diaz A."/>
            <person name="Albertini E."/>
            <person name="Caccamo M."/>
            <person name="Echenique V."/>
        </authorList>
    </citation>
    <scope>NUCLEOTIDE SEQUENCE [LARGE SCALE GENOMIC DNA]</scope>
    <source>
        <strain evidence="2">cv. Victoria</strain>
        <tissue evidence="1">Leaf</tissue>
    </source>
</reference>
<sequence length="172" mass="19481">MEIVYYGDRKSTLDIHDPVSQQLRQGLYIVCNPTTRQWTNLPVLAPSPCSAAFACGFYFHGPSGEYRLLCHGVDVDDHDGWKDHHYTLSAGAAAPRRLARAPSDADRDGYEFAVAHRGVLYWYCRHPESARTGKMLAFRTDTETFRLAARRRRLCWSWTTGRSAPRLSGTTT</sequence>
<evidence type="ECO:0000313" key="2">
    <source>
        <dbReference type="Proteomes" id="UP000324897"/>
    </source>
</evidence>
<dbReference type="AlphaFoldDB" id="A0A5J9TTT2"/>
<name>A0A5J9TTT2_9POAL</name>
<proteinExistence type="predicted"/>
<dbReference type="Gramene" id="TVU14806">
    <property type="protein sequence ID" value="TVU14806"/>
    <property type="gene ID" value="EJB05_38299"/>
</dbReference>
<comment type="caution">
    <text evidence="1">The sequence shown here is derived from an EMBL/GenBank/DDBJ whole genome shotgun (WGS) entry which is preliminary data.</text>
</comment>
<dbReference type="EMBL" id="RWGY01000031">
    <property type="protein sequence ID" value="TVU14806.1"/>
    <property type="molecule type" value="Genomic_DNA"/>
</dbReference>
<accession>A0A5J9TTT2</accession>
<dbReference type="OrthoDB" id="689863at2759"/>
<evidence type="ECO:0000313" key="1">
    <source>
        <dbReference type="EMBL" id="TVU14806.1"/>
    </source>
</evidence>
<evidence type="ECO:0008006" key="3">
    <source>
        <dbReference type="Google" id="ProtNLM"/>
    </source>
</evidence>
<dbReference type="Proteomes" id="UP000324897">
    <property type="component" value="Unassembled WGS sequence"/>
</dbReference>
<feature type="non-terminal residue" evidence="1">
    <location>
        <position position="1"/>
    </location>
</feature>